<evidence type="ECO:0000313" key="2">
    <source>
        <dbReference type="Proteomes" id="UP000245956"/>
    </source>
</evidence>
<name>A0A2U3EC10_PURLI</name>
<dbReference type="AlphaFoldDB" id="A0A2U3EC10"/>
<protein>
    <submittedName>
        <fullName evidence="1">Uncharacterized protein</fullName>
    </submittedName>
</protein>
<gene>
    <name evidence="1" type="ORF">PCL_10660</name>
</gene>
<evidence type="ECO:0000313" key="1">
    <source>
        <dbReference type="EMBL" id="PWI72037.1"/>
    </source>
</evidence>
<accession>A0A2U3EC10</accession>
<dbReference type="EMBL" id="LCWV01000006">
    <property type="protein sequence ID" value="PWI72037.1"/>
    <property type="molecule type" value="Genomic_DNA"/>
</dbReference>
<proteinExistence type="predicted"/>
<dbReference type="Proteomes" id="UP000245956">
    <property type="component" value="Unassembled WGS sequence"/>
</dbReference>
<sequence>MPCHCLCAVHPPSPLPQDTAPADAPGTGANGSISHAKCLRPPLEWAVLIGSVARLLGTAQHGLCRRRALARQPKELRRLPTFPELPVRALHAASRPHRNRAAQQRLGYCRNRAAAGLLAEVRVGRGWVDARSSQEPRAASFFVLRVCLGWGPDP</sequence>
<comment type="caution">
    <text evidence="1">The sequence shown here is derived from an EMBL/GenBank/DDBJ whole genome shotgun (WGS) entry which is preliminary data.</text>
</comment>
<reference evidence="1 2" key="1">
    <citation type="journal article" date="2016" name="Front. Microbiol.">
        <title>Genome and transcriptome sequences reveal the specific parasitism of the nematophagous Purpureocillium lilacinum 36-1.</title>
        <authorList>
            <person name="Xie J."/>
            <person name="Li S."/>
            <person name="Mo C."/>
            <person name="Xiao X."/>
            <person name="Peng D."/>
            <person name="Wang G."/>
            <person name="Xiao Y."/>
        </authorList>
    </citation>
    <scope>NUCLEOTIDE SEQUENCE [LARGE SCALE GENOMIC DNA]</scope>
    <source>
        <strain evidence="1 2">36-1</strain>
    </source>
</reference>
<organism evidence="1 2">
    <name type="scientific">Purpureocillium lilacinum</name>
    <name type="common">Paecilomyces lilacinus</name>
    <dbReference type="NCBI Taxonomy" id="33203"/>
    <lineage>
        <taxon>Eukaryota</taxon>
        <taxon>Fungi</taxon>
        <taxon>Dikarya</taxon>
        <taxon>Ascomycota</taxon>
        <taxon>Pezizomycotina</taxon>
        <taxon>Sordariomycetes</taxon>
        <taxon>Hypocreomycetidae</taxon>
        <taxon>Hypocreales</taxon>
        <taxon>Ophiocordycipitaceae</taxon>
        <taxon>Purpureocillium</taxon>
    </lineage>
</organism>